<dbReference type="SUPFAM" id="SSF101898">
    <property type="entry name" value="NHL repeat"/>
    <property type="match status" value="1"/>
</dbReference>
<proteinExistence type="predicted"/>
<organism evidence="2 3">
    <name type="scientific">Candidatus Ghiorseimicrobium undicola</name>
    <dbReference type="NCBI Taxonomy" id="1974746"/>
    <lineage>
        <taxon>Bacteria</taxon>
        <taxon>Pseudomonadati</taxon>
        <taxon>Candidatus Omnitrophota</taxon>
        <taxon>Candidatus Ghiorseimicrobium</taxon>
    </lineage>
</organism>
<accession>A0A2H0LXR5</accession>
<evidence type="ECO:0000256" key="1">
    <source>
        <dbReference type="SAM" id="SignalP"/>
    </source>
</evidence>
<dbReference type="InterPro" id="IPR011042">
    <property type="entry name" value="6-blade_b-propeller_TolB-like"/>
</dbReference>
<gene>
    <name evidence="2" type="ORF">COV72_08055</name>
</gene>
<sequence>MQGIKCKTIFSAMLICLSVVCCVTVLAAYENPAGGIVWVLDFKSGDDAELIKFDTASNIELSRKGGFNRSKDLEVYARDGSVWVTDTANNQAVKVSSDGRTELAKFQEFDFPMHSSVSQEDGVLWVADEGHSEMVKVSADGSEELLRITGFTKPHDIQVSAYDGSVWLLDSDGGRIIKFSSTGKILGQVGGLGALRHFTVSSFDGSCWAVKTEGGLVKISSGGAKKLVDNSDVRGLELSVNPVDGSCWVADSKAGVLYNIASDGKTELLKLENLLKAPIAISPIDPLDGSFWVGDSGRGEIIKLSASGKELKKIIGFLVPVQVIEVK</sequence>
<protein>
    <recommendedName>
        <fullName evidence="4">SMP-30/Gluconolactonase/LRE-like region domain-containing protein</fullName>
    </recommendedName>
</protein>
<dbReference type="PANTHER" id="PTHR40274:SF3">
    <property type="entry name" value="VIRGINIAMYCIN B LYASE"/>
    <property type="match status" value="1"/>
</dbReference>
<dbReference type="Gene3D" id="2.120.10.30">
    <property type="entry name" value="TolB, C-terminal domain"/>
    <property type="match status" value="1"/>
</dbReference>
<feature type="chain" id="PRO_5013957227" description="SMP-30/Gluconolactonase/LRE-like region domain-containing protein" evidence="1">
    <location>
        <begin position="28"/>
        <end position="327"/>
    </location>
</feature>
<dbReference type="Proteomes" id="UP000229641">
    <property type="component" value="Unassembled WGS sequence"/>
</dbReference>
<evidence type="ECO:0000313" key="2">
    <source>
        <dbReference type="EMBL" id="PIQ88474.1"/>
    </source>
</evidence>
<evidence type="ECO:0008006" key="4">
    <source>
        <dbReference type="Google" id="ProtNLM"/>
    </source>
</evidence>
<reference evidence="2 3" key="1">
    <citation type="submission" date="2017-09" db="EMBL/GenBank/DDBJ databases">
        <title>Depth-based differentiation of microbial function through sediment-hosted aquifers and enrichment of novel symbionts in the deep terrestrial subsurface.</title>
        <authorList>
            <person name="Probst A.J."/>
            <person name="Ladd B."/>
            <person name="Jarett J.K."/>
            <person name="Geller-Mcgrath D.E."/>
            <person name="Sieber C.M."/>
            <person name="Emerson J.B."/>
            <person name="Anantharaman K."/>
            <person name="Thomas B.C."/>
            <person name="Malmstrom R."/>
            <person name="Stieglmeier M."/>
            <person name="Klingl A."/>
            <person name="Woyke T."/>
            <person name="Ryan C.M."/>
            <person name="Banfield J.F."/>
        </authorList>
    </citation>
    <scope>NUCLEOTIDE SEQUENCE [LARGE SCALE GENOMIC DNA]</scope>
    <source>
        <strain evidence="2">CG11_big_fil_rev_8_21_14_0_20_42_13</strain>
    </source>
</reference>
<keyword evidence="1" id="KW-0732">Signal</keyword>
<comment type="caution">
    <text evidence="2">The sequence shown here is derived from an EMBL/GenBank/DDBJ whole genome shotgun (WGS) entry which is preliminary data.</text>
</comment>
<dbReference type="InterPro" id="IPR051344">
    <property type="entry name" value="Vgb"/>
</dbReference>
<evidence type="ECO:0000313" key="3">
    <source>
        <dbReference type="Proteomes" id="UP000229641"/>
    </source>
</evidence>
<dbReference type="PANTHER" id="PTHR40274">
    <property type="entry name" value="VIRGINIAMYCIN B LYASE"/>
    <property type="match status" value="1"/>
</dbReference>
<name>A0A2H0LXR5_9BACT</name>
<dbReference type="EMBL" id="PCWA01000101">
    <property type="protein sequence ID" value="PIQ88474.1"/>
    <property type="molecule type" value="Genomic_DNA"/>
</dbReference>
<feature type="signal peptide" evidence="1">
    <location>
        <begin position="1"/>
        <end position="27"/>
    </location>
</feature>
<dbReference type="AlphaFoldDB" id="A0A2H0LXR5"/>